<dbReference type="RefSeq" id="WP_016400165.1">
    <property type="nucleotide sequence ID" value="NZ_BARX01000002.1"/>
</dbReference>
<gene>
    <name evidence="1" type="ORF">AALB_0477</name>
</gene>
<dbReference type="Proteomes" id="UP000014461">
    <property type="component" value="Unassembled WGS sequence"/>
</dbReference>
<protein>
    <recommendedName>
        <fullName evidence="3">Lipoprotein</fullName>
    </recommendedName>
</protein>
<evidence type="ECO:0008006" key="3">
    <source>
        <dbReference type="Google" id="ProtNLM"/>
    </source>
</evidence>
<sequence length="399" mass="43462">MSVKTPFLVFITIGFLTSCSTFRPHSNPYKTDNGIFASCIDSDKISGASQRADFYRCHYTNILNDRVSWDRGSGIAIATALAVAGYKGITDGSKSNIAGLLAGAGGVYAVNQILALDKTSAVYAAGIKAISCVEAKYPQVSSQRSDGAYETFPKLLSDTKSTIDKKFKKVKQCNHPYAPTVESAYLQLFNHLAVMSYTFSEQDAKMSAELNHIDAKVKAEVNQLLPNIESIYKIASTRHDLTISETPPLAEEDFRKSSLVKNVQDREKECYQIAQDSYNADLKTVQALLVSYKKIVGAQQGSQSAPMCELIINKEMQVGDGTTKNYELKVNDPMNIPVFNADNIRASSSNEKTLKASITFKSTDGSLQLTLEAISIGNAVVYVTDSDKGNTVSLQVTVN</sequence>
<keyword evidence="2" id="KW-1185">Reference proteome</keyword>
<evidence type="ECO:0000313" key="2">
    <source>
        <dbReference type="Proteomes" id="UP000014461"/>
    </source>
</evidence>
<dbReference type="EMBL" id="BARX01000002">
    <property type="protein sequence ID" value="GAD00397.1"/>
    <property type="molecule type" value="Genomic_DNA"/>
</dbReference>
<organism evidence="1 2">
    <name type="scientific">Agarivorans albus MKT 106</name>
    <dbReference type="NCBI Taxonomy" id="1331007"/>
    <lineage>
        <taxon>Bacteria</taxon>
        <taxon>Pseudomonadati</taxon>
        <taxon>Pseudomonadota</taxon>
        <taxon>Gammaproteobacteria</taxon>
        <taxon>Alteromonadales</taxon>
        <taxon>Alteromonadaceae</taxon>
        <taxon>Agarivorans</taxon>
    </lineage>
</organism>
<accession>R9PGD8</accession>
<proteinExistence type="predicted"/>
<dbReference type="AlphaFoldDB" id="R9PGD8"/>
<name>R9PGD8_AGAAL</name>
<reference evidence="1" key="1">
    <citation type="journal article" date="2013" name="Genome Announc.">
        <title>Draft Genome Sequence of Agarivorans albus Strain MKT 106T, an Agarolytic Marine Bacterium.</title>
        <authorList>
            <person name="Yasuike M."/>
            <person name="Nakamura Y."/>
            <person name="Kai W."/>
            <person name="Fujiwara A."/>
            <person name="Fukui Y."/>
            <person name="Satomi M."/>
            <person name="Sano M."/>
        </authorList>
    </citation>
    <scope>NUCLEOTIDE SEQUENCE [LARGE SCALE GENOMIC DNA]</scope>
</reference>
<dbReference type="PROSITE" id="PS51257">
    <property type="entry name" value="PROKAR_LIPOPROTEIN"/>
    <property type="match status" value="1"/>
</dbReference>
<comment type="caution">
    <text evidence="1">The sequence shown here is derived from an EMBL/GenBank/DDBJ whole genome shotgun (WGS) entry which is preliminary data.</text>
</comment>
<evidence type="ECO:0000313" key="1">
    <source>
        <dbReference type="EMBL" id="GAD00397.1"/>
    </source>
</evidence>